<proteinExistence type="predicted"/>
<protein>
    <submittedName>
        <fullName evidence="1">Uncharacterized protein</fullName>
    </submittedName>
</protein>
<dbReference type="RefSeq" id="WP_265995739.1">
    <property type="nucleotide sequence ID" value="NZ_JAPJDN010000004.1"/>
</dbReference>
<keyword evidence="2" id="KW-1185">Reference proteome</keyword>
<gene>
    <name evidence="1" type="ORF">ORI27_07265</name>
</gene>
<organism evidence="1 2">
    <name type="scientific">Mycobacterium pinniadriaticum</name>
    <dbReference type="NCBI Taxonomy" id="2994102"/>
    <lineage>
        <taxon>Bacteria</taxon>
        <taxon>Bacillati</taxon>
        <taxon>Actinomycetota</taxon>
        <taxon>Actinomycetes</taxon>
        <taxon>Mycobacteriales</taxon>
        <taxon>Mycobacteriaceae</taxon>
        <taxon>Mycobacterium</taxon>
    </lineage>
</organism>
<dbReference type="EMBL" id="JAPJDO010000004">
    <property type="protein sequence ID" value="MCX2936491.1"/>
    <property type="molecule type" value="Genomic_DNA"/>
</dbReference>
<evidence type="ECO:0000313" key="2">
    <source>
        <dbReference type="Proteomes" id="UP001300745"/>
    </source>
</evidence>
<evidence type="ECO:0000313" key="1">
    <source>
        <dbReference type="EMBL" id="MCX2936491.1"/>
    </source>
</evidence>
<name>A0ABT3SAF9_9MYCO</name>
<dbReference type="Proteomes" id="UP001300745">
    <property type="component" value="Unassembled WGS sequence"/>
</dbReference>
<comment type="caution">
    <text evidence="1">The sequence shown here is derived from an EMBL/GenBank/DDBJ whole genome shotgun (WGS) entry which is preliminary data.</text>
</comment>
<reference evidence="1 2" key="1">
    <citation type="submission" date="2022-11" db="EMBL/GenBank/DDBJ databases">
        <title>Mycobacterium sp. nov.</title>
        <authorList>
            <person name="Papic B."/>
            <person name="Spicic S."/>
            <person name="Duvnjak S."/>
        </authorList>
    </citation>
    <scope>NUCLEOTIDE SEQUENCE [LARGE SCALE GENOMIC DNA]</scope>
    <source>
        <strain evidence="1 2">CVI_P4</strain>
    </source>
</reference>
<accession>A0ABT3SAF9</accession>
<sequence length="82" mass="8288">MVAAVRRVDATPPLDLLVADEVCTAANTLEIAVSAAFAGFRGVAVADAEGRAADEACIDDFGFAVVLAARGPAWPLADVCAV</sequence>